<dbReference type="EMBL" id="CAJNNV010025658">
    <property type="protein sequence ID" value="CAE8615558.1"/>
    <property type="molecule type" value="Genomic_DNA"/>
</dbReference>
<organism evidence="2 3">
    <name type="scientific">Polarella glacialis</name>
    <name type="common">Dinoflagellate</name>
    <dbReference type="NCBI Taxonomy" id="89957"/>
    <lineage>
        <taxon>Eukaryota</taxon>
        <taxon>Sar</taxon>
        <taxon>Alveolata</taxon>
        <taxon>Dinophyceae</taxon>
        <taxon>Suessiales</taxon>
        <taxon>Suessiaceae</taxon>
        <taxon>Polarella</taxon>
    </lineage>
</organism>
<dbReference type="AlphaFoldDB" id="A0A813FTE0"/>
<reference evidence="2" key="1">
    <citation type="submission" date="2021-02" db="EMBL/GenBank/DDBJ databases">
        <authorList>
            <person name="Dougan E. K."/>
            <person name="Rhodes N."/>
            <person name="Thang M."/>
            <person name="Chan C."/>
        </authorList>
    </citation>
    <scope>NUCLEOTIDE SEQUENCE</scope>
</reference>
<keyword evidence="3" id="KW-1185">Reference proteome</keyword>
<dbReference type="Proteomes" id="UP000654075">
    <property type="component" value="Unassembled WGS sequence"/>
</dbReference>
<gene>
    <name evidence="2" type="ORF">PGLA1383_LOCUS33272</name>
</gene>
<sequence>MFKNHLGQRKRTKAWQQRSKIFLTRQKVAASLVQKAARDDNDQNKQTEQKEVDEEQEGIEAVCSIRVLSKATMRGMMRTNREGSELGHKAHDECYEQSRAGTAPPSPSLLWRNWRAAPRAGCQDIVAKEVKGTTRG</sequence>
<feature type="compositionally biased region" description="Basic and acidic residues" evidence="1">
    <location>
        <begin position="36"/>
        <end position="50"/>
    </location>
</feature>
<protein>
    <submittedName>
        <fullName evidence="2">Uncharacterized protein</fullName>
    </submittedName>
</protein>
<evidence type="ECO:0000256" key="1">
    <source>
        <dbReference type="SAM" id="MobiDB-lite"/>
    </source>
</evidence>
<feature type="region of interest" description="Disordered" evidence="1">
    <location>
        <begin position="33"/>
        <end position="56"/>
    </location>
</feature>
<comment type="caution">
    <text evidence="2">The sequence shown here is derived from an EMBL/GenBank/DDBJ whole genome shotgun (WGS) entry which is preliminary data.</text>
</comment>
<accession>A0A813FTE0</accession>
<evidence type="ECO:0000313" key="3">
    <source>
        <dbReference type="Proteomes" id="UP000654075"/>
    </source>
</evidence>
<evidence type="ECO:0000313" key="2">
    <source>
        <dbReference type="EMBL" id="CAE8615558.1"/>
    </source>
</evidence>
<name>A0A813FTE0_POLGL</name>
<proteinExistence type="predicted"/>